<evidence type="ECO:0000256" key="6">
    <source>
        <dbReference type="ARBA" id="ARBA00047512"/>
    </source>
</evidence>
<reference evidence="8" key="1">
    <citation type="journal article" date="2016" name="Nat. Genet.">
        <title>A high-quality carrot genome assembly provides new insights into carotenoid accumulation and asterid genome evolution.</title>
        <authorList>
            <person name="Iorizzo M."/>
            <person name="Ellison S."/>
            <person name="Senalik D."/>
            <person name="Zeng P."/>
            <person name="Satapoomin P."/>
            <person name="Huang J."/>
            <person name="Bowman M."/>
            <person name="Iovene M."/>
            <person name="Sanseverino W."/>
            <person name="Cavagnaro P."/>
            <person name="Yildiz M."/>
            <person name="Macko-Podgorni A."/>
            <person name="Moranska E."/>
            <person name="Grzebelus E."/>
            <person name="Grzebelus D."/>
            <person name="Ashrafi H."/>
            <person name="Zheng Z."/>
            <person name="Cheng S."/>
            <person name="Spooner D."/>
            <person name="Van Deynze A."/>
            <person name="Simon P."/>
        </authorList>
    </citation>
    <scope>NUCLEOTIDE SEQUENCE</scope>
    <source>
        <tissue evidence="8">Leaf</tissue>
    </source>
</reference>
<evidence type="ECO:0000313" key="9">
    <source>
        <dbReference type="Proteomes" id="UP000077755"/>
    </source>
</evidence>
<evidence type="ECO:0000256" key="2">
    <source>
        <dbReference type="ARBA" id="ARBA00012247"/>
    </source>
</evidence>
<proteinExistence type="inferred from homology"/>
<keyword evidence="3" id="KW-0732">Signal</keyword>
<evidence type="ECO:0000259" key="7">
    <source>
        <dbReference type="PROSITE" id="PS51704"/>
    </source>
</evidence>
<dbReference type="PANTHER" id="PTHR43620:SF7">
    <property type="entry name" value="GLYCEROPHOSPHODIESTER PHOSPHODIESTERASE GDPD5-RELATED"/>
    <property type="match status" value="1"/>
</dbReference>
<organism evidence="8 9">
    <name type="scientific">Daucus carota subsp. sativus</name>
    <name type="common">Carrot</name>
    <dbReference type="NCBI Taxonomy" id="79200"/>
    <lineage>
        <taxon>Eukaryota</taxon>
        <taxon>Viridiplantae</taxon>
        <taxon>Streptophyta</taxon>
        <taxon>Embryophyta</taxon>
        <taxon>Tracheophyta</taxon>
        <taxon>Spermatophyta</taxon>
        <taxon>Magnoliopsida</taxon>
        <taxon>eudicotyledons</taxon>
        <taxon>Gunneridae</taxon>
        <taxon>Pentapetalae</taxon>
        <taxon>asterids</taxon>
        <taxon>campanulids</taxon>
        <taxon>Apiales</taxon>
        <taxon>Apiaceae</taxon>
        <taxon>Apioideae</taxon>
        <taxon>Scandiceae</taxon>
        <taxon>Daucinae</taxon>
        <taxon>Daucus</taxon>
        <taxon>Daucus sect. Daucus</taxon>
    </lineage>
</organism>
<dbReference type="Proteomes" id="UP000077755">
    <property type="component" value="Chromosome 3"/>
</dbReference>
<keyword evidence="5" id="KW-0378">Hydrolase</keyword>
<gene>
    <name evidence="8" type="ORF">DCAR_0311053</name>
</gene>
<dbReference type="AlphaFoldDB" id="A0AAF1ATI2"/>
<name>A0AAF1ATI2_DAUCS</name>
<dbReference type="GO" id="GO:0006071">
    <property type="term" value="P:glycerol metabolic process"/>
    <property type="evidence" value="ECO:0007669"/>
    <property type="project" value="UniProtKB-KW"/>
</dbReference>
<dbReference type="EMBL" id="CP093345">
    <property type="protein sequence ID" value="WOG91800.1"/>
    <property type="molecule type" value="Genomic_DNA"/>
</dbReference>
<dbReference type="GO" id="GO:0008889">
    <property type="term" value="F:glycerophosphodiester phosphodiesterase activity"/>
    <property type="evidence" value="ECO:0007669"/>
    <property type="project" value="UniProtKB-EC"/>
</dbReference>
<feature type="domain" description="GP-PDE" evidence="7">
    <location>
        <begin position="21"/>
        <end position="273"/>
    </location>
</feature>
<dbReference type="InterPro" id="IPR017946">
    <property type="entry name" value="PLC-like_Pdiesterase_TIM-brl"/>
</dbReference>
<dbReference type="EC" id="3.1.4.46" evidence="2"/>
<keyword evidence="9" id="KW-1185">Reference proteome</keyword>
<comment type="similarity">
    <text evidence="1">Belongs to the glycerophosphoryl diester phosphodiesterase family.</text>
</comment>
<dbReference type="Gene3D" id="3.20.20.190">
    <property type="entry name" value="Phosphatidylinositol (PI) phosphodiesterase"/>
    <property type="match status" value="1"/>
</dbReference>
<dbReference type="InterPro" id="IPR030395">
    <property type="entry name" value="GP_PDE_dom"/>
</dbReference>
<evidence type="ECO:0000256" key="1">
    <source>
        <dbReference type="ARBA" id="ARBA00007277"/>
    </source>
</evidence>
<sequence>MDFFFFDFIKIMIVVYHNLSRCTYSRGGFSGIFPDSSLDAYKLTLHAGLPTTILRCDMQLTSDKVGICFSELILDSGSDISRLFSKSKKSYLVNETQGNFYRPSQSNQNLFQVVTVSDMVRQLKPPRLWLNIQHNLSMRSFVISASQSVIVNYISSPDVNFLRSIFTQFKASPTKLIFQFGGQNDTEPSTNQTYASLLKNLTFIKTFSYGILDLYMETHTSAVLDAHKEGLEIYYLNFIENDNFSVDGVLSDFRITPSEVIVAKCVSYVGKNLNGPATPLVISHEGASGHYPSCSDLSYKQVVLDGKKIISELDGNGIISFGLNWSDIQNLKLEKTSMKLNGIGLQTPPRLPGPLLGPGP</sequence>
<dbReference type="GO" id="GO:0006629">
    <property type="term" value="P:lipid metabolic process"/>
    <property type="evidence" value="ECO:0007669"/>
    <property type="project" value="InterPro"/>
</dbReference>
<evidence type="ECO:0000256" key="3">
    <source>
        <dbReference type="ARBA" id="ARBA00022729"/>
    </source>
</evidence>
<keyword evidence="4" id="KW-0319">Glycerol metabolism</keyword>
<evidence type="ECO:0000256" key="4">
    <source>
        <dbReference type="ARBA" id="ARBA00022798"/>
    </source>
</evidence>
<comment type="catalytic activity">
    <reaction evidence="6">
        <text>a sn-glycero-3-phosphodiester + H2O = an alcohol + sn-glycerol 3-phosphate + H(+)</text>
        <dbReference type="Rhea" id="RHEA:12969"/>
        <dbReference type="ChEBI" id="CHEBI:15377"/>
        <dbReference type="ChEBI" id="CHEBI:15378"/>
        <dbReference type="ChEBI" id="CHEBI:30879"/>
        <dbReference type="ChEBI" id="CHEBI:57597"/>
        <dbReference type="ChEBI" id="CHEBI:83408"/>
        <dbReference type="EC" id="3.1.4.46"/>
    </reaction>
</comment>
<protein>
    <recommendedName>
        <fullName evidence="2">glycerophosphodiester phosphodiesterase</fullName>
        <ecNumber evidence="2">3.1.4.46</ecNumber>
    </recommendedName>
</protein>
<dbReference type="PROSITE" id="PS51704">
    <property type="entry name" value="GP_PDE"/>
    <property type="match status" value="1"/>
</dbReference>
<accession>A0AAF1ATI2</accession>
<dbReference type="PANTHER" id="PTHR43620">
    <property type="entry name" value="GLYCEROPHOSPHORYL DIESTER PHOSPHODIESTERASE"/>
    <property type="match status" value="1"/>
</dbReference>
<dbReference type="SUPFAM" id="SSF51695">
    <property type="entry name" value="PLC-like phosphodiesterases"/>
    <property type="match status" value="1"/>
</dbReference>
<evidence type="ECO:0000256" key="5">
    <source>
        <dbReference type="ARBA" id="ARBA00022801"/>
    </source>
</evidence>
<reference evidence="8" key="2">
    <citation type="submission" date="2022-03" db="EMBL/GenBank/DDBJ databases">
        <title>Draft title - Genomic analysis of global carrot germplasm unveils the trajectory of domestication and the origin of high carotenoid orange carrot.</title>
        <authorList>
            <person name="Iorizzo M."/>
            <person name="Ellison S."/>
            <person name="Senalik D."/>
            <person name="Macko-Podgorni A."/>
            <person name="Grzebelus D."/>
            <person name="Bostan H."/>
            <person name="Rolling W."/>
            <person name="Curaba J."/>
            <person name="Simon P."/>
        </authorList>
    </citation>
    <scope>NUCLEOTIDE SEQUENCE</scope>
    <source>
        <tissue evidence="8">Leaf</tissue>
    </source>
</reference>
<evidence type="ECO:0000313" key="8">
    <source>
        <dbReference type="EMBL" id="WOG91800.1"/>
    </source>
</evidence>